<gene>
    <name evidence="1" type="ORF">C0081_21375</name>
</gene>
<keyword evidence="2" id="KW-1185">Reference proteome</keyword>
<evidence type="ECO:0000313" key="2">
    <source>
        <dbReference type="Proteomes" id="UP000234881"/>
    </source>
</evidence>
<organism evidence="1 2">
    <name type="scientific">Cohaesibacter celericrescens</name>
    <dbReference type="NCBI Taxonomy" id="2067669"/>
    <lineage>
        <taxon>Bacteria</taxon>
        <taxon>Pseudomonadati</taxon>
        <taxon>Pseudomonadota</taxon>
        <taxon>Alphaproteobacteria</taxon>
        <taxon>Hyphomicrobiales</taxon>
        <taxon>Cohaesibacteraceae</taxon>
    </lineage>
</organism>
<reference evidence="1 2" key="1">
    <citation type="submission" date="2018-01" db="EMBL/GenBank/DDBJ databases">
        <title>The draft genome sequence of Cohaesibacter sp. H1304.</title>
        <authorList>
            <person name="Wang N.-N."/>
            <person name="Du Z.-J."/>
        </authorList>
    </citation>
    <scope>NUCLEOTIDE SEQUENCE [LARGE SCALE GENOMIC DNA]</scope>
    <source>
        <strain evidence="1 2">H1304</strain>
    </source>
</reference>
<dbReference type="AlphaFoldDB" id="A0A2N5XKA1"/>
<dbReference type="EMBL" id="PKUQ01000055">
    <property type="protein sequence ID" value="PLW74870.1"/>
    <property type="molecule type" value="Genomic_DNA"/>
</dbReference>
<name>A0A2N5XKA1_9HYPH</name>
<protein>
    <submittedName>
        <fullName evidence="1">Uncharacterized protein</fullName>
    </submittedName>
</protein>
<evidence type="ECO:0000313" key="1">
    <source>
        <dbReference type="EMBL" id="PLW74870.1"/>
    </source>
</evidence>
<proteinExistence type="predicted"/>
<accession>A0A2N5XKA1</accession>
<sequence length="86" mass="9397">MKSLIRQTLKTIEPPHEDQSYGGSIVVIDPIKPDGYEGEAVGQPRFGEEFGPDEIFSVDLKAPSDFSVGFLCLLAVAVKDNIAHQH</sequence>
<dbReference type="Proteomes" id="UP000234881">
    <property type="component" value="Unassembled WGS sequence"/>
</dbReference>
<comment type="caution">
    <text evidence="1">The sequence shown here is derived from an EMBL/GenBank/DDBJ whole genome shotgun (WGS) entry which is preliminary data.</text>
</comment>